<evidence type="ECO:0000256" key="2">
    <source>
        <dbReference type="ARBA" id="ARBA00023002"/>
    </source>
</evidence>
<dbReference type="OMA" id="ADRCERS"/>
<dbReference type="AlphaFoldDB" id="A0A0U1LXS3"/>
<evidence type="ECO:0000256" key="1">
    <source>
        <dbReference type="ARBA" id="ARBA00006484"/>
    </source>
</evidence>
<gene>
    <name evidence="3" type="ORF">PISL3812_05191</name>
</gene>
<dbReference type="PANTHER" id="PTHR43157:SF31">
    <property type="entry name" value="PHOSPHATIDYLINOSITOL-GLYCAN BIOSYNTHESIS CLASS F PROTEIN"/>
    <property type="match status" value="1"/>
</dbReference>
<dbReference type="Gene3D" id="3.40.50.720">
    <property type="entry name" value="NAD(P)-binding Rossmann-like Domain"/>
    <property type="match status" value="1"/>
</dbReference>
<comment type="similarity">
    <text evidence="1">Belongs to the short-chain dehydrogenases/reductases (SDR) family.</text>
</comment>
<dbReference type="Pfam" id="PF00106">
    <property type="entry name" value="adh_short"/>
    <property type="match status" value="1"/>
</dbReference>
<protein>
    <submittedName>
        <fullName evidence="3">Uncharacterized protein</fullName>
    </submittedName>
</protein>
<keyword evidence="2" id="KW-0560">Oxidoreductase</keyword>
<keyword evidence="4" id="KW-1185">Reference proteome</keyword>
<dbReference type="SUPFAM" id="SSF51735">
    <property type="entry name" value="NAD(P)-binding Rossmann-fold domains"/>
    <property type="match status" value="1"/>
</dbReference>
<proteinExistence type="inferred from homology"/>
<evidence type="ECO:0000313" key="3">
    <source>
        <dbReference type="EMBL" id="CRG88164.1"/>
    </source>
</evidence>
<dbReference type="InterPro" id="IPR036291">
    <property type="entry name" value="NAD(P)-bd_dom_sf"/>
</dbReference>
<sequence length="201" mass="21990">MGEDQRSLVSRFLSSQFKTLPYPSQSFQGLVVVVTGANTGLGLEASRHFVRLGAAKVILAVRDVEKGKVAQDSISSSTKINDRTEVWSLNLASYESVKEFAKRAARIDRLDILVANGGICTETFELAEGMEKSFLVNVVSTFLLIFLLLPKLRETAAEFQTRPHVTIVSSEGHETATFDEGKSGSIFAALNDQSRSNMGDR</sequence>
<dbReference type="PANTHER" id="PTHR43157">
    <property type="entry name" value="PHOSPHATIDYLINOSITOL-GLYCAN BIOSYNTHESIS CLASS F PROTEIN-RELATED"/>
    <property type="match status" value="1"/>
</dbReference>
<dbReference type="PRINTS" id="PR00081">
    <property type="entry name" value="GDHRDH"/>
</dbReference>
<dbReference type="STRING" id="28573.A0A0U1LXS3"/>
<accession>A0A0U1LXS3</accession>
<dbReference type="GO" id="GO:0016491">
    <property type="term" value="F:oxidoreductase activity"/>
    <property type="evidence" value="ECO:0007669"/>
    <property type="project" value="UniProtKB-KW"/>
</dbReference>
<reference evidence="3 4" key="1">
    <citation type="submission" date="2015-04" db="EMBL/GenBank/DDBJ databases">
        <authorList>
            <person name="Syromyatnikov M.Y."/>
            <person name="Popov V.N."/>
        </authorList>
    </citation>
    <scope>NUCLEOTIDE SEQUENCE [LARGE SCALE GENOMIC DNA]</scope>
    <source>
        <strain evidence="3">WF-38-12</strain>
    </source>
</reference>
<evidence type="ECO:0000313" key="4">
    <source>
        <dbReference type="Proteomes" id="UP000054383"/>
    </source>
</evidence>
<dbReference type="Proteomes" id="UP000054383">
    <property type="component" value="Unassembled WGS sequence"/>
</dbReference>
<name>A0A0U1LXS3_TALIS</name>
<organism evidence="3 4">
    <name type="scientific">Talaromyces islandicus</name>
    <name type="common">Penicillium islandicum</name>
    <dbReference type="NCBI Taxonomy" id="28573"/>
    <lineage>
        <taxon>Eukaryota</taxon>
        <taxon>Fungi</taxon>
        <taxon>Dikarya</taxon>
        <taxon>Ascomycota</taxon>
        <taxon>Pezizomycotina</taxon>
        <taxon>Eurotiomycetes</taxon>
        <taxon>Eurotiomycetidae</taxon>
        <taxon>Eurotiales</taxon>
        <taxon>Trichocomaceae</taxon>
        <taxon>Talaromyces</taxon>
        <taxon>Talaromyces sect. Islandici</taxon>
    </lineage>
</organism>
<dbReference type="InterPro" id="IPR002347">
    <property type="entry name" value="SDR_fam"/>
</dbReference>
<dbReference type="EMBL" id="CVMT01000004">
    <property type="protein sequence ID" value="CRG88164.1"/>
    <property type="molecule type" value="Genomic_DNA"/>
</dbReference>
<dbReference type="OrthoDB" id="542013at2759"/>